<feature type="compositionally biased region" description="Low complexity" evidence="1">
    <location>
        <begin position="1"/>
        <end position="12"/>
    </location>
</feature>
<dbReference type="Proteomes" id="UP001176940">
    <property type="component" value="Unassembled WGS sequence"/>
</dbReference>
<feature type="compositionally biased region" description="Basic and acidic residues" evidence="1">
    <location>
        <begin position="200"/>
        <end position="221"/>
    </location>
</feature>
<dbReference type="InterPro" id="IPR029526">
    <property type="entry name" value="PGBD"/>
</dbReference>
<comment type="caution">
    <text evidence="3">The sequence shown here is derived from an EMBL/GenBank/DDBJ whole genome shotgun (WGS) entry which is preliminary data.</text>
</comment>
<gene>
    <name evidence="3" type="ORF">RIMI_LOCUS18014527</name>
</gene>
<name>A0ABN9MBV0_9NEOB</name>
<dbReference type="EMBL" id="CAUEEQ010053939">
    <property type="protein sequence ID" value="CAJ0962012.1"/>
    <property type="molecule type" value="Genomic_DNA"/>
</dbReference>
<dbReference type="PANTHER" id="PTHR46599:SF3">
    <property type="entry name" value="PIGGYBAC TRANSPOSABLE ELEMENT-DERIVED PROTEIN 4"/>
    <property type="match status" value="1"/>
</dbReference>
<feature type="domain" description="PiggyBac transposable element-derived protein" evidence="2">
    <location>
        <begin position="638"/>
        <end position="744"/>
    </location>
</feature>
<accession>A0ABN9MBV0</accession>
<evidence type="ECO:0000313" key="3">
    <source>
        <dbReference type="EMBL" id="CAJ0962012.1"/>
    </source>
</evidence>
<protein>
    <recommendedName>
        <fullName evidence="2">PiggyBac transposable element-derived protein domain-containing protein</fullName>
    </recommendedName>
</protein>
<feature type="compositionally biased region" description="Low complexity" evidence="1">
    <location>
        <begin position="116"/>
        <end position="130"/>
    </location>
</feature>
<evidence type="ECO:0000256" key="1">
    <source>
        <dbReference type="SAM" id="MobiDB-lite"/>
    </source>
</evidence>
<feature type="compositionally biased region" description="Low complexity" evidence="1">
    <location>
        <begin position="140"/>
        <end position="151"/>
    </location>
</feature>
<dbReference type="Pfam" id="PF13843">
    <property type="entry name" value="DDE_Tnp_1_7"/>
    <property type="match status" value="1"/>
</dbReference>
<feature type="compositionally biased region" description="Low complexity" evidence="1">
    <location>
        <begin position="184"/>
        <end position="195"/>
    </location>
</feature>
<evidence type="ECO:0000259" key="2">
    <source>
        <dbReference type="Pfam" id="PF13843"/>
    </source>
</evidence>
<dbReference type="PANTHER" id="PTHR46599">
    <property type="entry name" value="PIGGYBAC TRANSPOSABLE ELEMENT-DERIVED PROTEIN 4"/>
    <property type="match status" value="1"/>
</dbReference>
<reference evidence="3" key="1">
    <citation type="submission" date="2023-07" db="EMBL/GenBank/DDBJ databases">
        <authorList>
            <person name="Stuckert A."/>
        </authorList>
    </citation>
    <scope>NUCLEOTIDE SEQUENCE</scope>
</reference>
<proteinExistence type="predicted"/>
<evidence type="ECO:0000313" key="4">
    <source>
        <dbReference type="Proteomes" id="UP001176940"/>
    </source>
</evidence>
<sequence>MSAGAAQRGRQQQPRRRGSGAVAPQRRGLCGRQSAGPGISVRPSAAHPAGGGLDITSSAPSAGVGRYFPASAPSAGDGRDFPGSAPSAGDGRNFPGSASSAGGVGNFPDSGRRHSVASGGSAGHVSVARSRTSSIGRQDAGSAYSPSAAPGQLTASPGRQDADTAARSSAGNIADQASRDSGHLRLGAGSSAAGLTAPRQLERFNLDRPRREDSKKEDEKKRRYRLIPRSFSNWLQAFAIMASVIGEKAPENCSALFCYLDAIGKAYTTYGGQGWLRYDEQFRQRKAFRPSIRWDHKDIALWMRVMVPSRLACYYLLLEALRSKGVHRRAVSSARIKKEFRDDLKMWADFLDEYNGRSLWIQPVADATSLGILLHVVEMSGFGLFFHVAAFPGFGTTGGERGSGLSSGIVEPAARAVTELFTKSLADSSWSHYNQAWSLWESWMSSMDQDMEEEYGNVWRQRAYLQHNIVVTPSGSGQRLRPLGGVLGLIRCSSGSWGIRLLCGLRCVLRFVRTVVNWVFLKRQLSAEMERKMYNLSKQLDVEEVTNMLLDDRDLTLNEDLGEESEIDSHDEVEECVLDSETEQDGDSGEDEEVGSYYIGKDKNTKWNKKPFQKKRREPLNIITHLPAVIGTARNAKTAVECWNSIFTDDILDSIVTYTNQYIDIIKDKYICNRTIKRTDEIELRAFFGLLYLAGAYRANRQSLEELWGKDGDGVEKFSLVMSINRFKILIRCLRFDDRTTRTERKTHD</sequence>
<keyword evidence="4" id="KW-1185">Reference proteome</keyword>
<organism evidence="3 4">
    <name type="scientific">Ranitomeya imitator</name>
    <name type="common">mimic poison frog</name>
    <dbReference type="NCBI Taxonomy" id="111125"/>
    <lineage>
        <taxon>Eukaryota</taxon>
        <taxon>Metazoa</taxon>
        <taxon>Chordata</taxon>
        <taxon>Craniata</taxon>
        <taxon>Vertebrata</taxon>
        <taxon>Euteleostomi</taxon>
        <taxon>Amphibia</taxon>
        <taxon>Batrachia</taxon>
        <taxon>Anura</taxon>
        <taxon>Neobatrachia</taxon>
        <taxon>Hyloidea</taxon>
        <taxon>Dendrobatidae</taxon>
        <taxon>Dendrobatinae</taxon>
        <taxon>Ranitomeya</taxon>
    </lineage>
</organism>
<feature type="region of interest" description="Disordered" evidence="1">
    <location>
        <begin position="1"/>
        <end position="221"/>
    </location>
</feature>